<dbReference type="EMBL" id="JBGBPQ010000001">
    <property type="protein sequence ID" value="KAL1530403.1"/>
    <property type="molecule type" value="Genomic_DNA"/>
</dbReference>
<dbReference type="Gene3D" id="3.80.10.10">
    <property type="entry name" value="Ribonuclease Inhibitor"/>
    <property type="match status" value="1"/>
</dbReference>
<dbReference type="PANTHER" id="PTHR13318:SF190">
    <property type="entry name" value="PARTNER OF PAIRED, ISOFORM B"/>
    <property type="match status" value="1"/>
</dbReference>
<organism evidence="1 2">
    <name type="scientific">Prymnesium parvum</name>
    <name type="common">Toxic golden alga</name>
    <dbReference type="NCBI Taxonomy" id="97485"/>
    <lineage>
        <taxon>Eukaryota</taxon>
        <taxon>Haptista</taxon>
        <taxon>Haptophyta</taxon>
        <taxon>Prymnesiophyceae</taxon>
        <taxon>Prymnesiales</taxon>
        <taxon>Prymnesiaceae</taxon>
        <taxon>Prymnesium</taxon>
    </lineage>
</organism>
<dbReference type="InterPro" id="IPR006553">
    <property type="entry name" value="Leu-rich_rpt_Cys-con_subtyp"/>
</dbReference>
<keyword evidence="2" id="KW-1185">Reference proteome</keyword>
<comment type="caution">
    <text evidence="1">The sequence shown here is derived from an EMBL/GenBank/DDBJ whole genome shotgun (WGS) entry which is preliminary data.</text>
</comment>
<reference evidence="1 2" key="1">
    <citation type="journal article" date="2024" name="Science">
        <title>Giant polyketide synthase enzymes in the biosynthesis of giant marine polyether toxins.</title>
        <authorList>
            <person name="Fallon T.R."/>
            <person name="Shende V.V."/>
            <person name="Wierzbicki I.H."/>
            <person name="Pendleton A.L."/>
            <person name="Watervoot N.F."/>
            <person name="Auber R.P."/>
            <person name="Gonzalez D.J."/>
            <person name="Wisecaver J.H."/>
            <person name="Moore B.S."/>
        </authorList>
    </citation>
    <scope>NUCLEOTIDE SEQUENCE [LARGE SCALE GENOMIC DNA]</scope>
    <source>
        <strain evidence="1 2">12B1</strain>
    </source>
</reference>
<dbReference type="SMART" id="SM00367">
    <property type="entry name" value="LRR_CC"/>
    <property type="match status" value="2"/>
</dbReference>
<dbReference type="AlphaFoldDB" id="A0AB34K7E9"/>
<dbReference type="GO" id="GO:0019005">
    <property type="term" value="C:SCF ubiquitin ligase complex"/>
    <property type="evidence" value="ECO:0007669"/>
    <property type="project" value="TreeGrafter"/>
</dbReference>
<proteinExistence type="predicted"/>
<dbReference type="InterPro" id="IPR032675">
    <property type="entry name" value="LRR_dom_sf"/>
</dbReference>
<gene>
    <name evidence="1" type="ORF">AB1Y20_001308</name>
</gene>
<evidence type="ECO:0000313" key="2">
    <source>
        <dbReference type="Proteomes" id="UP001515480"/>
    </source>
</evidence>
<dbReference type="PANTHER" id="PTHR13318">
    <property type="entry name" value="PARTNER OF PAIRED, ISOFORM B-RELATED"/>
    <property type="match status" value="1"/>
</dbReference>
<sequence length="301" mass="32955">MIAGGGLVAGGREAMLLHQPAYERDQFDKLRDLAADDFVEAAACLLAARGFGDDLDNVLKPALSLADQMRDGEISRAEFIERASSLFHANQLGDDLVSLTLGEMTLLIAEDSRGAVSQMYRVFYRRYASLIDELMLLKQTRVNPSDTTITITSMPVDPGRQRDTLSAVLKHCRTFGKLLEVGIIMTDAYKLDESVLRTFLQQIDGCQVTKLKGYNNVTSRGRLTQLDLSRSALSDMAAKSIAAFCPGLRSLKLAGCSNLTDEGLSTVAKFCTNLRELDVCDCKQVTSASLDLVPSRCLLTR</sequence>
<protein>
    <submittedName>
        <fullName evidence="1">Uncharacterized protein</fullName>
    </submittedName>
</protein>
<dbReference type="GO" id="GO:0031146">
    <property type="term" value="P:SCF-dependent proteasomal ubiquitin-dependent protein catabolic process"/>
    <property type="evidence" value="ECO:0007669"/>
    <property type="project" value="TreeGrafter"/>
</dbReference>
<accession>A0AB34K7E9</accession>
<evidence type="ECO:0000313" key="1">
    <source>
        <dbReference type="EMBL" id="KAL1530403.1"/>
    </source>
</evidence>
<dbReference type="SUPFAM" id="SSF52047">
    <property type="entry name" value="RNI-like"/>
    <property type="match status" value="1"/>
</dbReference>
<name>A0AB34K7E9_PRYPA</name>
<dbReference type="Proteomes" id="UP001515480">
    <property type="component" value="Unassembled WGS sequence"/>
</dbReference>